<dbReference type="RefSeq" id="WP_238750350.1">
    <property type="nucleotide sequence ID" value="NZ_CAKLPZ010000001.1"/>
</dbReference>
<proteinExistence type="predicted"/>
<reference evidence="2" key="1">
    <citation type="submission" date="2021-12" db="EMBL/GenBank/DDBJ databases">
        <authorList>
            <person name="Rodrigo-Torres L."/>
            <person name="Arahal R. D."/>
            <person name="Lucena T."/>
        </authorList>
    </citation>
    <scope>NUCLEOTIDE SEQUENCE</scope>
    <source>
        <strain evidence="2">CECT 8419</strain>
    </source>
</reference>
<name>A0ABN8F5U1_9BACT</name>
<keyword evidence="3" id="KW-1185">Reference proteome</keyword>
<dbReference type="Pfam" id="PF00293">
    <property type="entry name" value="NUDIX"/>
    <property type="match status" value="1"/>
</dbReference>
<dbReference type="InterPro" id="IPR000086">
    <property type="entry name" value="NUDIX_hydrolase_dom"/>
</dbReference>
<sequence length="180" mass="20600">MNFCSNCGSADLSYQQPAGDTHQRHVCEACQTIHYRNPKVVTGCLPVWEDKVLLCRRAIEPAYGLWNVPSGYLENGESVRAGAKREVQEEALAEVRLDYLITLYDIERINQVYLQYVGHLIEGRFGVGEESLDAQLFTEENVPWDEIAFTSSEFTLRNYFHDRSIPRKLLHQASYPAVRS</sequence>
<dbReference type="PANTHER" id="PTHR43222:SF2">
    <property type="entry name" value="NUDIX HYDROLASE 23, CHLOROPLASTIC"/>
    <property type="match status" value="1"/>
</dbReference>
<dbReference type="EMBL" id="CAKLPZ010000001">
    <property type="protein sequence ID" value="CAH1000298.1"/>
    <property type="molecule type" value="Genomic_DNA"/>
</dbReference>
<evidence type="ECO:0000313" key="3">
    <source>
        <dbReference type="Proteomes" id="UP000837803"/>
    </source>
</evidence>
<dbReference type="InterPro" id="IPR015797">
    <property type="entry name" value="NUDIX_hydrolase-like_dom_sf"/>
</dbReference>
<dbReference type="CDD" id="cd04511">
    <property type="entry name" value="NUDIX_Hydrolase"/>
    <property type="match status" value="1"/>
</dbReference>
<gene>
    <name evidence="2" type="ORF">LEM8419_01449</name>
</gene>
<dbReference type="PROSITE" id="PS51462">
    <property type="entry name" value="NUDIX"/>
    <property type="match status" value="1"/>
</dbReference>
<dbReference type="Gene3D" id="2.20.70.10">
    <property type="match status" value="1"/>
</dbReference>
<organism evidence="2 3">
    <name type="scientific">Neolewinella maritima</name>
    <dbReference type="NCBI Taxonomy" id="1383882"/>
    <lineage>
        <taxon>Bacteria</taxon>
        <taxon>Pseudomonadati</taxon>
        <taxon>Bacteroidota</taxon>
        <taxon>Saprospiria</taxon>
        <taxon>Saprospirales</taxon>
        <taxon>Lewinellaceae</taxon>
        <taxon>Neolewinella</taxon>
    </lineage>
</organism>
<dbReference type="SUPFAM" id="SSF55811">
    <property type="entry name" value="Nudix"/>
    <property type="match status" value="1"/>
</dbReference>
<comment type="caution">
    <text evidence="2">The sequence shown here is derived from an EMBL/GenBank/DDBJ whole genome shotgun (WGS) entry which is preliminary data.</text>
</comment>
<evidence type="ECO:0000313" key="2">
    <source>
        <dbReference type="EMBL" id="CAH1000298.1"/>
    </source>
</evidence>
<feature type="domain" description="Nudix hydrolase" evidence="1">
    <location>
        <begin position="37"/>
        <end position="160"/>
    </location>
</feature>
<dbReference type="Pfam" id="PF14803">
    <property type="entry name" value="Zn_ribbon_Nudix"/>
    <property type="match status" value="1"/>
</dbReference>
<dbReference type="PANTHER" id="PTHR43222">
    <property type="entry name" value="NUDIX HYDROLASE 23"/>
    <property type="match status" value="1"/>
</dbReference>
<dbReference type="Gene3D" id="3.90.79.10">
    <property type="entry name" value="Nucleoside Triphosphate Pyrophosphohydrolase"/>
    <property type="match status" value="1"/>
</dbReference>
<dbReference type="InterPro" id="IPR029401">
    <property type="entry name" value="Nudix_N"/>
</dbReference>
<dbReference type="Proteomes" id="UP000837803">
    <property type="component" value="Unassembled WGS sequence"/>
</dbReference>
<protein>
    <recommendedName>
        <fullName evidence="1">Nudix hydrolase domain-containing protein</fullName>
    </recommendedName>
</protein>
<accession>A0ABN8F5U1</accession>
<evidence type="ECO:0000259" key="1">
    <source>
        <dbReference type="PROSITE" id="PS51462"/>
    </source>
</evidence>